<dbReference type="GO" id="GO:0005737">
    <property type="term" value="C:cytoplasm"/>
    <property type="evidence" value="ECO:0007669"/>
    <property type="project" value="TreeGrafter"/>
</dbReference>
<keyword evidence="2" id="KW-0808">Transferase</keyword>
<comment type="similarity">
    <text evidence="1">Belongs to the H-rev107 family.</text>
</comment>
<evidence type="ECO:0000313" key="7">
    <source>
        <dbReference type="Proteomes" id="UP000553648"/>
    </source>
</evidence>
<gene>
    <name evidence="6" type="primary">Hrasls_1</name>
    <name evidence="6" type="ORF">SERLUN_R14895</name>
</gene>
<dbReference type="InterPro" id="IPR007053">
    <property type="entry name" value="LRAT_dom"/>
</dbReference>
<evidence type="ECO:0000259" key="5">
    <source>
        <dbReference type="PROSITE" id="PS51934"/>
    </source>
</evidence>
<comment type="caution">
    <text evidence="6">The sequence shown here is derived from an EMBL/GenBank/DDBJ whole genome shotgun (WGS) entry which is preliminary data.</text>
</comment>
<dbReference type="PANTHER" id="PTHR13943:SF37">
    <property type="entry name" value="PHOSPHOLIPASE A AND ACYLTRANSFERASE 1"/>
    <property type="match status" value="1"/>
</dbReference>
<dbReference type="OrthoDB" id="421951at2759"/>
<feature type="non-terminal residue" evidence="6">
    <location>
        <position position="141"/>
    </location>
</feature>
<feature type="domain" description="LRAT" evidence="5">
    <location>
        <begin position="13"/>
        <end position="130"/>
    </location>
</feature>
<keyword evidence="7" id="KW-1185">Reference proteome</keyword>
<dbReference type="InterPro" id="IPR051496">
    <property type="entry name" value="H-rev107_PLA/AT"/>
</dbReference>
<evidence type="ECO:0000256" key="4">
    <source>
        <dbReference type="ARBA" id="ARBA00023098"/>
    </source>
</evidence>
<evidence type="ECO:0000256" key="1">
    <source>
        <dbReference type="ARBA" id="ARBA00007824"/>
    </source>
</evidence>
<sequence>MASGIGDPEPGDLIEIKRPLYDHWALYVGDGYVIHVTTVDGETLSRSRCRSGSAKRNKAVVRKELFEEVVRNEVWFVNNKYDYGWTPLPAEKIIQHAESWVNKEWRYGLVKKNCEHFVTMLRYGKSFSRQVSNTCASESIS</sequence>
<dbReference type="Proteomes" id="UP000553648">
    <property type="component" value="Unassembled WGS sequence"/>
</dbReference>
<proteinExistence type="inferred from homology"/>
<dbReference type="GO" id="GO:0016410">
    <property type="term" value="F:N-acyltransferase activity"/>
    <property type="evidence" value="ECO:0007669"/>
    <property type="project" value="TreeGrafter"/>
</dbReference>
<keyword evidence="4" id="KW-0443">Lipid metabolism</keyword>
<dbReference type="GO" id="GO:0004623">
    <property type="term" value="F:phospholipase A2 activity"/>
    <property type="evidence" value="ECO:0007669"/>
    <property type="project" value="TreeGrafter"/>
</dbReference>
<dbReference type="Pfam" id="PF04970">
    <property type="entry name" value="LRAT"/>
    <property type="match status" value="1"/>
</dbReference>
<dbReference type="PANTHER" id="PTHR13943">
    <property type="entry name" value="HRAS-LIKE SUPPRESSOR - RELATED"/>
    <property type="match status" value="1"/>
</dbReference>
<evidence type="ECO:0000256" key="3">
    <source>
        <dbReference type="ARBA" id="ARBA00022801"/>
    </source>
</evidence>
<keyword evidence="3" id="KW-0378">Hydrolase</keyword>
<accession>A0A7L1CLI3</accession>
<evidence type="ECO:0000313" key="6">
    <source>
        <dbReference type="EMBL" id="NXM66479.1"/>
    </source>
</evidence>
<protein>
    <submittedName>
        <fullName evidence="6">HRSL1 enzyme</fullName>
    </submittedName>
</protein>
<reference evidence="6 7" key="1">
    <citation type="submission" date="2019-09" db="EMBL/GenBank/DDBJ databases">
        <title>Bird 10,000 Genomes (B10K) Project - Family phase.</title>
        <authorList>
            <person name="Zhang G."/>
        </authorList>
    </citation>
    <scope>NUCLEOTIDE SEQUENCE [LARGE SCALE GENOMIC DNA]</scope>
    <source>
        <strain evidence="6">B10K-DU-002-03</strain>
        <tissue evidence="6">Muscle</tissue>
    </source>
</reference>
<feature type="non-terminal residue" evidence="6">
    <location>
        <position position="1"/>
    </location>
</feature>
<name>A0A7L1CLI3_9PASS</name>
<dbReference type="PROSITE" id="PS51934">
    <property type="entry name" value="LRAT"/>
    <property type="match status" value="1"/>
</dbReference>
<dbReference type="EMBL" id="VXBA01000705">
    <property type="protein sequence ID" value="NXM66479.1"/>
    <property type="molecule type" value="Genomic_DNA"/>
</dbReference>
<evidence type="ECO:0000256" key="2">
    <source>
        <dbReference type="ARBA" id="ARBA00022679"/>
    </source>
</evidence>
<organism evidence="6 7">
    <name type="scientific">Serilophus lunatus</name>
    <name type="common">silver-breasted broadbill</name>
    <dbReference type="NCBI Taxonomy" id="239386"/>
    <lineage>
        <taxon>Eukaryota</taxon>
        <taxon>Metazoa</taxon>
        <taxon>Chordata</taxon>
        <taxon>Craniata</taxon>
        <taxon>Vertebrata</taxon>
        <taxon>Euteleostomi</taxon>
        <taxon>Archelosauria</taxon>
        <taxon>Archosauria</taxon>
        <taxon>Dinosauria</taxon>
        <taxon>Saurischia</taxon>
        <taxon>Theropoda</taxon>
        <taxon>Coelurosauria</taxon>
        <taxon>Aves</taxon>
        <taxon>Neognathae</taxon>
        <taxon>Neoaves</taxon>
        <taxon>Telluraves</taxon>
        <taxon>Australaves</taxon>
        <taxon>Passeriformes</taxon>
        <taxon>Eurylaimidae</taxon>
        <taxon>Serilophus</taxon>
    </lineage>
</organism>
<dbReference type="GO" id="GO:0070292">
    <property type="term" value="P:N-acylphosphatidylethanolamine metabolic process"/>
    <property type="evidence" value="ECO:0007669"/>
    <property type="project" value="TreeGrafter"/>
</dbReference>
<dbReference type="AlphaFoldDB" id="A0A7L1CLI3"/>
<dbReference type="Gene3D" id="3.90.1720.10">
    <property type="entry name" value="endopeptidase domain like (from Nostoc punctiforme)"/>
    <property type="match status" value="1"/>
</dbReference>
<dbReference type="GO" id="GO:0008970">
    <property type="term" value="F:phospholipase A1 activity"/>
    <property type="evidence" value="ECO:0007669"/>
    <property type="project" value="TreeGrafter"/>
</dbReference>